<name>A0A2Z5N765_BURPY</name>
<evidence type="ECO:0000313" key="3">
    <source>
        <dbReference type="Proteomes" id="UP000253104"/>
    </source>
</evidence>
<evidence type="ECO:0000313" key="2">
    <source>
        <dbReference type="EMBL" id="AXF24487.1"/>
    </source>
</evidence>
<accession>A0A2Z5N765</accession>
<feature type="region of interest" description="Disordered" evidence="1">
    <location>
        <begin position="1"/>
        <end position="37"/>
    </location>
</feature>
<reference evidence="2 3" key="1">
    <citation type="journal article" date="2018" name="ISME J.">
        <title>Involvement of Burkholderiaceae and sulfurous volatiles in disease-suppressive soils.</title>
        <authorList>
            <person name="Carrion V.J."/>
            <person name="Cordovez V."/>
            <person name="Tyc O."/>
            <person name="Etalo D.W."/>
            <person name="de Bruijn I."/>
            <person name="de Jager V.C."/>
            <person name="Medema M.H."/>
            <person name="Eberl L."/>
            <person name="Raaijmakers J.M."/>
        </authorList>
    </citation>
    <scope>NUCLEOTIDE SEQUENCE [LARGE SCALE GENOMIC DNA]</scope>
    <source>
        <strain evidence="3">mHSR5</strain>
    </source>
</reference>
<feature type="compositionally biased region" description="Basic residues" evidence="1">
    <location>
        <begin position="24"/>
        <end position="33"/>
    </location>
</feature>
<dbReference type="AlphaFoldDB" id="A0A2Z5N765"/>
<protein>
    <submittedName>
        <fullName evidence="2">Uncharacterized protein</fullName>
    </submittedName>
</protein>
<dbReference type="EMBL" id="CP024903">
    <property type="protein sequence ID" value="AXF24487.1"/>
    <property type="molecule type" value="Genomic_DNA"/>
</dbReference>
<dbReference type="Proteomes" id="UP000253104">
    <property type="component" value="Chromosome mHSR5_B"/>
</dbReference>
<gene>
    <name evidence="2" type="ORF">CUJ89_29815</name>
</gene>
<organism evidence="2 3">
    <name type="scientific">Burkholderia pyrrocinia</name>
    <name type="common">Pseudomonas pyrrocinia</name>
    <dbReference type="NCBI Taxonomy" id="60550"/>
    <lineage>
        <taxon>Bacteria</taxon>
        <taxon>Pseudomonadati</taxon>
        <taxon>Pseudomonadota</taxon>
        <taxon>Betaproteobacteria</taxon>
        <taxon>Burkholderiales</taxon>
        <taxon>Burkholderiaceae</taxon>
        <taxon>Burkholderia</taxon>
        <taxon>Burkholderia cepacia complex</taxon>
    </lineage>
</organism>
<proteinExistence type="predicted"/>
<sequence>MQRGGQHRGYPGGHGSGQQVATQRGKRCGRHRSASPFVKWKVNMPRARSRRGFQSGAPRSRGVAHLKGLMYPGFV</sequence>
<evidence type="ECO:0000256" key="1">
    <source>
        <dbReference type="SAM" id="MobiDB-lite"/>
    </source>
</evidence>